<dbReference type="GO" id="GO:0051536">
    <property type="term" value="F:iron-sulfur cluster binding"/>
    <property type="evidence" value="ECO:0007669"/>
    <property type="project" value="UniProtKB-KW"/>
</dbReference>
<protein>
    <recommendedName>
        <fullName evidence="9">CRISPR-associated exonuclease Cas4</fullName>
        <ecNumber evidence="9">3.1.12.1</ecNumber>
    </recommendedName>
</protein>
<keyword evidence="4 9" id="KW-0269">Exonuclease</keyword>
<evidence type="ECO:0000256" key="2">
    <source>
        <dbReference type="ARBA" id="ARBA00022723"/>
    </source>
</evidence>
<reference evidence="11 12" key="1">
    <citation type="submission" date="2018-12" db="EMBL/GenBank/DDBJ databases">
        <title>The Draft Genome Sequence of the Soil Bacterium Pedobacter tournemirensis R1.</title>
        <authorList>
            <person name="He J."/>
        </authorList>
    </citation>
    <scope>NUCLEOTIDE SEQUENCE [LARGE SCALE GENOMIC DNA]</scope>
    <source>
        <strain evidence="11 12">R1</strain>
    </source>
</reference>
<evidence type="ECO:0000256" key="3">
    <source>
        <dbReference type="ARBA" id="ARBA00022801"/>
    </source>
</evidence>
<evidence type="ECO:0000256" key="7">
    <source>
        <dbReference type="ARBA" id="ARBA00023118"/>
    </source>
</evidence>
<dbReference type="Proteomes" id="UP000290848">
    <property type="component" value="Unassembled WGS sequence"/>
</dbReference>
<dbReference type="EMBL" id="RXOC01000005">
    <property type="protein sequence ID" value="RXF70096.1"/>
    <property type="molecule type" value="Genomic_DNA"/>
</dbReference>
<organism evidence="11 12">
    <name type="scientific">Arcticibacter tournemirensis</name>
    <dbReference type="NCBI Taxonomy" id="699437"/>
    <lineage>
        <taxon>Bacteria</taxon>
        <taxon>Pseudomonadati</taxon>
        <taxon>Bacteroidota</taxon>
        <taxon>Sphingobacteriia</taxon>
        <taxon>Sphingobacteriales</taxon>
        <taxon>Sphingobacteriaceae</taxon>
        <taxon>Arcticibacter</taxon>
    </lineage>
</organism>
<keyword evidence="3 9" id="KW-0378">Hydrolase</keyword>
<dbReference type="EC" id="3.1.12.1" evidence="9"/>
<keyword evidence="8 9" id="KW-0464">Manganese</keyword>
<comment type="cofactor">
    <cofactor evidence="9">
        <name>iron-sulfur cluster</name>
        <dbReference type="ChEBI" id="CHEBI:30408"/>
    </cofactor>
</comment>
<keyword evidence="7 9" id="KW-0051">Antiviral defense</keyword>
<dbReference type="PANTHER" id="PTHR37168">
    <property type="entry name" value="CRISPR-ASSOCIATED EXONUCLEASE CAS4"/>
    <property type="match status" value="1"/>
</dbReference>
<keyword evidence="5 9" id="KW-0408">Iron</keyword>
<comment type="caution">
    <text evidence="11">The sequence shown here is derived from an EMBL/GenBank/DDBJ whole genome shotgun (WGS) entry which is preliminary data.</text>
</comment>
<dbReference type="RefSeq" id="WP_128769169.1">
    <property type="nucleotide sequence ID" value="NZ_RXOC01000005.1"/>
</dbReference>
<evidence type="ECO:0000313" key="12">
    <source>
        <dbReference type="Proteomes" id="UP000290848"/>
    </source>
</evidence>
<accession>A0A4Q0MBA7</accession>
<comment type="function">
    <text evidence="9">CRISPR (clustered regularly interspaced short palindromic repeat) is an adaptive immune system that provides protection against mobile genetic elements (viruses, transposable elements and conjugative plasmids). CRISPR clusters contain sequences complementary to antecedent mobile elements and target invading nucleic acids. CRISPR clusters are transcribed and processed into CRISPR RNA (crRNA).</text>
</comment>
<keyword evidence="6 9" id="KW-0411">Iron-sulfur</keyword>
<evidence type="ECO:0000256" key="1">
    <source>
        <dbReference type="ARBA" id="ARBA00022722"/>
    </source>
</evidence>
<dbReference type="Pfam" id="PF01930">
    <property type="entry name" value="Cas_Cas4"/>
    <property type="match status" value="1"/>
</dbReference>
<proteinExistence type="inferred from homology"/>
<dbReference type="Gene3D" id="3.90.320.10">
    <property type="match status" value="1"/>
</dbReference>
<comment type="similarity">
    <text evidence="9">Belongs to the CRISPR-associated exonuclease Cas4 family.</text>
</comment>
<gene>
    <name evidence="11" type="primary">cas4</name>
    <name evidence="11" type="ORF">EKH83_09425</name>
</gene>
<feature type="domain" description="DUF83" evidence="10">
    <location>
        <begin position="6"/>
        <end position="165"/>
    </location>
</feature>
<name>A0A4Q0MBA7_9SPHI</name>
<comment type="cofactor">
    <cofactor evidence="9">
        <name>Mg(2+)</name>
        <dbReference type="ChEBI" id="CHEBI:18420"/>
    </cofactor>
    <cofactor evidence="9">
        <name>Mn(2+)</name>
        <dbReference type="ChEBI" id="CHEBI:29035"/>
    </cofactor>
    <text evidence="9">Mg(2+) or Mn(2+) required for ssDNA cleavage activity.</text>
</comment>
<evidence type="ECO:0000256" key="9">
    <source>
        <dbReference type="RuleBase" id="RU365022"/>
    </source>
</evidence>
<dbReference type="AlphaFoldDB" id="A0A4Q0MBA7"/>
<dbReference type="NCBIfam" id="TIGR00372">
    <property type="entry name" value="cas4"/>
    <property type="match status" value="1"/>
</dbReference>
<dbReference type="InterPro" id="IPR022765">
    <property type="entry name" value="Dna2/Cas4_DUF83"/>
</dbReference>
<dbReference type="GO" id="GO:0051607">
    <property type="term" value="P:defense response to virus"/>
    <property type="evidence" value="ECO:0007669"/>
    <property type="project" value="UniProtKB-KW"/>
</dbReference>
<keyword evidence="2 9" id="KW-0479">Metal-binding</keyword>
<evidence type="ECO:0000256" key="4">
    <source>
        <dbReference type="ARBA" id="ARBA00022839"/>
    </source>
</evidence>
<evidence type="ECO:0000259" key="10">
    <source>
        <dbReference type="Pfam" id="PF01930"/>
    </source>
</evidence>
<keyword evidence="1 9" id="KW-0540">Nuclease</keyword>
<dbReference type="GO" id="GO:0004527">
    <property type="term" value="F:exonuclease activity"/>
    <property type="evidence" value="ECO:0007669"/>
    <property type="project" value="UniProtKB-KW"/>
</dbReference>
<dbReference type="InterPro" id="IPR013343">
    <property type="entry name" value="CRISPR-assoc_prot_Cas4"/>
</dbReference>
<evidence type="ECO:0000256" key="8">
    <source>
        <dbReference type="ARBA" id="ARBA00023211"/>
    </source>
</evidence>
<dbReference type="InterPro" id="IPR011604">
    <property type="entry name" value="PDDEXK-like_dom_sf"/>
</dbReference>
<dbReference type="GO" id="GO:0046872">
    <property type="term" value="F:metal ion binding"/>
    <property type="evidence" value="ECO:0007669"/>
    <property type="project" value="UniProtKB-KW"/>
</dbReference>
<evidence type="ECO:0000256" key="6">
    <source>
        <dbReference type="ARBA" id="ARBA00023014"/>
    </source>
</evidence>
<sequence length="169" mass="19840">MQIIATHINYYHVCKRKLWLFANGINMEHTSDIVAEGKLIGETSYSERSEKYTEVEIDGVKIDFYDARNKVVHEVKKSDKIEHAHIAQVKYYIYKLLLNGVEGVSGRIEYPKMRQTEIVKLSEDDILKIREWEKEIERIVSAEICPPLLRKAICKKCSYYDFCYIGEEL</sequence>
<evidence type="ECO:0000256" key="5">
    <source>
        <dbReference type="ARBA" id="ARBA00023004"/>
    </source>
</evidence>
<evidence type="ECO:0000313" key="11">
    <source>
        <dbReference type="EMBL" id="RXF70096.1"/>
    </source>
</evidence>
<dbReference type="PANTHER" id="PTHR37168:SF1">
    <property type="entry name" value="CRISPR-ASSOCIATED EXONUCLEASE CAS4"/>
    <property type="match status" value="1"/>
</dbReference>